<protein>
    <recommendedName>
        <fullName evidence="3">Carboxylic ester hydrolase</fullName>
        <ecNumber evidence="3">3.1.1.-</ecNumber>
    </recommendedName>
</protein>
<gene>
    <name evidence="5" type="ORF">HYPSUDRAFT_72496</name>
</gene>
<evidence type="ECO:0000259" key="4">
    <source>
        <dbReference type="Pfam" id="PF00135"/>
    </source>
</evidence>
<dbReference type="InterPro" id="IPR029058">
    <property type="entry name" value="AB_hydrolase_fold"/>
</dbReference>
<keyword evidence="6" id="KW-1185">Reference proteome</keyword>
<dbReference type="STRING" id="945553.A0A0D2P1Z7"/>
<dbReference type="InterPro" id="IPR050309">
    <property type="entry name" value="Type-B_Carboxylest/Lipase"/>
</dbReference>
<dbReference type="GO" id="GO:0016787">
    <property type="term" value="F:hydrolase activity"/>
    <property type="evidence" value="ECO:0007669"/>
    <property type="project" value="UniProtKB-KW"/>
</dbReference>
<keyword evidence="2 3" id="KW-0378">Hydrolase</keyword>
<dbReference type="InterPro" id="IPR019826">
    <property type="entry name" value="Carboxylesterase_B_AS"/>
</dbReference>
<dbReference type="InterPro" id="IPR002018">
    <property type="entry name" value="CarbesteraseB"/>
</dbReference>
<dbReference type="Proteomes" id="UP000054270">
    <property type="component" value="Unassembled WGS sequence"/>
</dbReference>
<organism evidence="5 6">
    <name type="scientific">Hypholoma sublateritium (strain FD-334 SS-4)</name>
    <dbReference type="NCBI Taxonomy" id="945553"/>
    <lineage>
        <taxon>Eukaryota</taxon>
        <taxon>Fungi</taxon>
        <taxon>Dikarya</taxon>
        <taxon>Basidiomycota</taxon>
        <taxon>Agaricomycotina</taxon>
        <taxon>Agaricomycetes</taxon>
        <taxon>Agaricomycetidae</taxon>
        <taxon>Agaricales</taxon>
        <taxon>Agaricineae</taxon>
        <taxon>Strophariaceae</taxon>
        <taxon>Hypholoma</taxon>
    </lineage>
</organism>
<comment type="similarity">
    <text evidence="1 3">Belongs to the type-B carboxylesterase/lipase family.</text>
</comment>
<dbReference type="EMBL" id="KN817672">
    <property type="protein sequence ID" value="KJA14620.1"/>
    <property type="molecule type" value="Genomic_DNA"/>
</dbReference>
<evidence type="ECO:0000313" key="6">
    <source>
        <dbReference type="Proteomes" id="UP000054270"/>
    </source>
</evidence>
<accession>A0A0D2P1Z7</accession>
<feature type="domain" description="Carboxylesterase type B" evidence="4">
    <location>
        <begin position="17"/>
        <end position="498"/>
    </location>
</feature>
<dbReference type="Gene3D" id="3.40.50.1820">
    <property type="entry name" value="alpha/beta hydrolase"/>
    <property type="match status" value="1"/>
</dbReference>
<dbReference type="SUPFAM" id="SSF53474">
    <property type="entry name" value="alpha/beta-Hydrolases"/>
    <property type="match status" value="1"/>
</dbReference>
<dbReference type="PANTHER" id="PTHR11559">
    <property type="entry name" value="CARBOXYLESTERASE"/>
    <property type="match status" value="1"/>
</dbReference>
<feature type="signal peptide" evidence="3">
    <location>
        <begin position="1"/>
        <end position="16"/>
    </location>
</feature>
<dbReference type="PROSITE" id="PS00122">
    <property type="entry name" value="CARBOXYLESTERASE_B_1"/>
    <property type="match status" value="1"/>
</dbReference>
<sequence length="545" mass="59075">MHSRIILFAFCRLIHATPQVQLGKTTVLGTEFHPAGVEFFGGIPYAVPPVGEWSLKLPILTTTLQNDVFHAENFGFSCLQAGLPPVAVSLDCLTLNIFRPVGSSVRSNLPVMLWIYGEGGSSQAAYNGTKIVSYSEKRGTPVIFASVNYRLGPLGFPQGIEAGQRNILNLGLHDQLTGLRWLKSNIHNFGGDPSKITVFGQSAGATSITLLRLQDILGSLARAVIIESDVLGAFYVPERNEGIWQDFVASVPDCADFVNTTNTFQCLRSASSSSLLTALSTIGSGFQPVIDGPGGIIPDRPSQLVPKTRVPILTGTNLDEATLFAPQNIDSVETILGFLTGFAPSLLTPLAQNATLERILQLYPDIPVLGSPFNTGNNTFGLNSEYKRYNAIWGDALIQAPRRSFTQRATPDIKLFVYHFTDPDALPIPGIPISGDAPGSLGASNIVTVRSYTHSAEIPYVFNQLENITPTAILLSNIMQDYWISFATSLDPNDDHGHESRHGYSLINYTQPSQTGHISRRTNHVLAGQLELLSSLATISHRGYI</sequence>
<dbReference type="EC" id="3.1.1.-" evidence="3"/>
<dbReference type="Pfam" id="PF00135">
    <property type="entry name" value="COesterase"/>
    <property type="match status" value="1"/>
</dbReference>
<name>A0A0D2P1Z7_HYPSF</name>
<dbReference type="AlphaFoldDB" id="A0A0D2P1Z7"/>
<evidence type="ECO:0000313" key="5">
    <source>
        <dbReference type="EMBL" id="KJA14620.1"/>
    </source>
</evidence>
<dbReference type="ESTHER" id="9agar-a0a0d2p1z7">
    <property type="family name" value="Fungal_carboxylesterase_lipase"/>
</dbReference>
<evidence type="ECO:0000256" key="2">
    <source>
        <dbReference type="ARBA" id="ARBA00022801"/>
    </source>
</evidence>
<reference evidence="6" key="1">
    <citation type="submission" date="2014-04" db="EMBL/GenBank/DDBJ databases">
        <title>Evolutionary Origins and Diversification of the Mycorrhizal Mutualists.</title>
        <authorList>
            <consortium name="DOE Joint Genome Institute"/>
            <consortium name="Mycorrhizal Genomics Consortium"/>
            <person name="Kohler A."/>
            <person name="Kuo A."/>
            <person name="Nagy L.G."/>
            <person name="Floudas D."/>
            <person name="Copeland A."/>
            <person name="Barry K.W."/>
            <person name="Cichocki N."/>
            <person name="Veneault-Fourrey C."/>
            <person name="LaButti K."/>
            <person name="Lindquist E.A."/>
            <person name="Lipzen A."/>
            <person name="Lundell T."/>
            <person name="Morin E."/>
            <person name="Murat C."/>
            <person name="Riley R."/>
            <person name="Ohm R."/>
            <person name="Sun H."/>
            <person name="Tunlid A."/>
            <person name="Henrissat B."/>
            <person name="Grigoriev I.V."/>
            <person name="Hibbett D.S."/>
            <person name="Martin F."/>
        </authorList>
    </citation>
    <scope>NUCLEOTIDE SEQUENCE [LARGE SCALE GENOMIC DNA]</scope>
    <source>
        <strain evidence="6">FD-334 SS-4</strain>
    </source>
</reference>
<proteinExistence type="inferred from homology"/>
<keyword evidence="3" id="KW-0732">Signal</keyword>
<feature type="chain" id="PRO_5005113111" description="Carboxylic ester hydrolase" evidence="3">
    <location>
        <begin position="17"/>
        <end position="545"/>
    </location>
</feature>
<evidence type="ECO:0000256" key="1">
    <source>
        <dbReference type="ARBA" id="ARBA00005964"/>
    </source>
</evidence>
<dbReference type="OrthoDB" id="408631at2759"/>
<evidence type="ECO:0000256" key="3">
    <source>
        <dbReference type="RuleBase" id="RU361235"/>
    </source>
</evidence>